<evidence type="ECO:0000313" key="2">
    <source>
        <dbReference type="Proteomes" id="UP001139516"/>
    </source>
</evidence>
<keyword evidence="2" id="KW-1185">Reference proteome</keyword>
<protein>
    <submittedName>
        <fullName evidence="1">Uncharacterized protein</fullName>
    </submittedName>
</protein>
<accession>A0A9X1YAY5</accession>
<organism evidence="1 2">
    <name type="scientific">Roseomonas acroporae</name>
    <dbReference type="NCBI Taxonomy" id="2937791"/>
    <lineage>
        <taxon>Bacteria</taxon>
        <taxon>Pseudomonadati</taxon>
        <taxon>Pseudomonadota</taxon>
        <taxon>Alphaproteobacteria</taxon>
        <taxon>Acetobacterales</taxon>
        <taxon>Roseomonadaceae</taxon>
        <taxon>Roseomonas</taxon>
    </lineage>
</organism>
<dbReference type="AlphaFoldDB" id="A0A9X1YAY5"/>
<reference evidence="1" key="1">
    <citation type="submission" date="2022-04" db="EMBL/GenBank/DDBJ databases">
        <title>Roseomonas acroporae sp. nov., isolated from coral Acropora digitifera.</title>
        <authorList>
            <person name="Sun H."/>
        </authorList>
    </citation>
    <scope>NUCLEOTIDE SEQUENCE</scope>
    <source>
        <strain evidence="1">NAR14</strain>
    </source>
</reference>
<dbReference type="RefSeq" id="WP_248668885.1">
    <property type="nucleotide sequence ID" value="NZ_JALPRX010000095.1"/>
</dbReference>
<dbReference type="Proteomes" id="UP001139516">
    <property type="component" value="Unassembled WGS sequence"/>
</dbReference>
<comment type="caution">
    <text evidence="1">The sequence shown here is derived from an EMBL/GenBank/DDBJ whole genome shotgun (WGS) entry which is preliminary data.</text>
</comment>
<proteinExistence type="predicted"/>
<dbReference type="EMBL" id="JALPRX010000095">
    <property type="protein sequence ID" value="MCK8786771.1"/>
    <property type="molecule type" value="Genomic_DNA"/>
</dbReference>
<evidence type="ECO:0000313" key="1">
    <source>
        <dbReference type="EMBL" id="MCK8786771.1"/>
    </source>
</evidence>
<sequence>MGVIQLSDELQHAIERQVAEGRAASPTAFLEEAVMRLIDETAAEEDELRRTIEAGSADIDAGRHRTVATPDDERRLLDEMMARLRSRLPAGG</sequence>
<name>A0A9X1YAY5_9PROT</name>
<gene>
    <name evidence="1" type="ORF">M0638_20575</name>
</gene>